<evidence type="ECO:0000313" key="5">
    <source>
        <dbReference type="Proteomes" id="UP001251528"/>
    </source>
</evidence>
<evidence type="ECO:0000259" key="3">
    <source>
        <dbReference type="Pfam" id="PF00144"/>
    </source>
</evidence>
<evidence type="ECO:0000256" key="2">
    <source>
        <dbReference type="SAM" id="SignalP"/>
    </source>
</evidence>
<dbReference type="Pfam" id="PF00144">
    <property type="entry name" value="Beta-lactamase"/>
    <property type="match status" value="1"/>
</dbReference>
<protein>
    <recommendedName>
        <fullName evidence="3">Beta-lactamase-related domain-containing protein</fullName>
    </recommendedName>
</protein>
<proteinExistence type="inferred from homology"/>
<evidence type="ECO:0000256" key="1">
    <source>
        <dbReference type="ARBA" id="ARBA00038215"/>
    </source>
</evidence>
<keyword evidence="2" id="KW-0732">Signal</keyword>
<accession>A0AAJ0FV47</accession>
<feature type="chain" id="PRO_5042514405" description="Beta-lactamase-related domain-containing protein" evidence="2">
    <location>
        <begin position="19"/>
        <end position="511"/>
    </location>
</feature>
<gene>
    <name evidence="4" type="ORF">QQS21_012156</name>
</gene>
<feature type="non-terminal residue" evidence="4">
    <location>
        <position position="511"/>
    </location>
</feature>
<comment type="caution">
    <text evidence="4">The sequence shown here is derived from an EMBL/GenBank/DDBJ whole genome shotgun (WGS) entry which is preliminary data.</text>
</comment>
<dbReference type="PANTHER" id="PTHR46825:SF9">
    <property type="entry name" value="BETA-LACTAMASE-RELATED DOMAIN-CONTAINING PROTEIN"/>
    <property type="match status" value="1"/>
</dbReference>
<dbReference type="EMBL" id="JASWJB010000477">
    <property type="protein sequence ID" value="KAK2590160.1"/>
    <property type="molecule type" value="Genomic_DNA"/>
</dbReference>
<evidence type="ECO:0000313" key="4">
    <source>
        <dbReference type="EMBL" id="KAK2590160.1"/>
    </source>
</evidence>
<comment type="similarity">
    <text evidence="1">Belongs to the peptidase S12 family.</text>
</comment>
<dbReference type="InterPro" id="IPR050491">
    <property type="entry name" value="AmpC-like"/>
</dbReference>
<dbReference type="Proteomes" id="UP001251528">
    <property type="component" value="Unassembled WGS sequence"/>
</dbReference>
<keyword evidence="5" id="KW-1185">Reference proteome</keyword>
<dbReference type="Gene3D" id="3.40.710.10">
    <property type="entry name" value="DD-peptidase/beta-lactamase superfamily"/>
    <property type="match status" value="1"/>
</dbReference>
<dbReference type="AlphaFoldDB" id="A0AAJ0FV47"/>
<feature type="signal peptide" evidence="2">
    <location>
        <begin position="1"/>
        <end position="18"/>
    </location>
</feature>
<dbReference type="PANTHER" id="PTHR46825">
    <property type="entry name" value="D-ALANYL-D-ALANINE-CARBOXYPEPTIDASE/ENDOPEPTIDASE AMPH"/>
    <property type="match status" value="1"/>
</dbReference>
<name>A0AAJ0FV47_9HYPO</name>
<dbReference type="InterPro" id="IPR012338">
    <property type="entry name" value="Beta-lactam/transpept-like"/>
</dbReference>
<dbReference type="InterPro" id="IPR001466">
    <property type="entry name" value="Beta-lactam-related"/>
</dbReference>
<organism evidence="4 5">
    <name type="scientific">Conoideocrella luteorostrata</name>
    <dbReference type="NCBI Taxonomy" id="1105319"/>
    <lineage>
        <taxon>Eukaryota</taxon>
        <taxon>Fungi</taxon>
        <taxon>Dikarya</taxon>
        <taxon>Ascomycota</taxon>
        <taxon>Pezizomycotina</taxon>
        <taxon>Sordariomycetes</taxon>
        <taxon>Hypocreomycetidae</taxon>
        <taxon>Hypocreales</taxon>
        <taxon>Clavicipitaceae</taxon>
        <taxon>Conoideocrella</taxon>
    </lineage>
</organism>
<reference evidence="4" key="1">
    <citation type="submission" date="2023-06" db="EMBL/GenBank/DDBJ databases">
        <title>Conoideocrella luteorostrata (Hypocreales: Clavicipitaceae), a potential biocontrol fungus for elongate hemlock scale in United States Christmas tree production areas.</title>
        <authorList>
            <person name="Barrett H."/>
            <person name="Lovett B."/>
            <person name="Macias A.M."/>
            <person name="Stajich J.E."/>
            <person name="Kasson M.T."/>
        </authorList>
    </citation>
    <scope>NUCLEOTIDE SEQUENCE</scope>
    <source>
        <strain evidence="4">ARSEF 14590</strain>
    </source>
</reference>
<dbReference type="SUPFAM" id="SSF56601">
    <property type="entry name" value="beta-lactamase/transpeptidase-like"/>
    <property type="match status" value="1"/>
</dbReference>
<feature type="domain" description="Beta-lactamase-related" evidence="3">
    <location>
        <begin position="52"/>
        <end position="386"/>
    </location>
</feature>
<sequence length="511" mass="57216">MAQRAALICMCLADALLAASVQQIPISEGDFGGGKPAIVGESRDKSPFTGDFDRYVEGVMDEWKLAGMAVAVVDGEDVFTQAYGYSVLPDQKATPETLWYAGSTTKAQVGATLSHLIDSKEYSSLKLGWTTPISSIIRDDFVLQDQWDTDHLTLDDAACHRTGMPTHDYALRKRLNSSTPLRDTVRNLRNLPIQKNPRVEWHYNNHMWLTLSYVVETVTGRPLRDMLKKVIWDPLNMTSTFIDLDKAQDSGLVLSRGYWYNKHNESYVPMEFMPTAVVSGGGATISTVVDYAKWIKALLYQDEFLSEASHADIIRPRAIAFPDAALGQDITTYAAGWFRTVFHGEKTIWHSGSTATHGALVYWLPDRKYGVVIMGNYASEVPRTVMYRLLEDKLGIPNEKRFDINEVSRKSTKSRKDALANAPQILFPSRPSHGLPPTIKIADLQGTYHHQGYGTIELIEEAHPKKEGEKVLVAYRPEALWPLKLTLEHASGDYWTVYVTESEDNPEVGKA</sequence>